<protein>
    <recommendedName>
        <fullName evidence="4">HTH hxlR-type domain-containing protein</fullName>
    </recommendedName>
</protein>
<name>A0A1Y3PL82_9BACI</name>
<dbReference type="SUPFAM" id="SSF46785">
    <property type="entry name" value="Winged helix' DNA-binding domain"/>
    <property type="match status" value="1"/>
</dbReference>
<dbReference type="Proteomes" id="UP000196475">
    <property type="component" value="Unassembled WGS sequence"/>
</dbReference>
<evidence type="ECO:0000256" key="2">
    <source>
        <dbReference type="ARBA" id="ARBA00023125"/>
    </source>
</evidence>
<dbReference type="InterPro" id="IPR002577">
    <property type="entry name" value="HTH_HxlR"/>
</dbReference>
<sequence length="127" mass="14678">MKRLIRYRNRYERDESSVKSVSKEPVCPIERTLNVIGGKWVILIIRELIQGKKRFSELENELGASSKMISQRLKELEKNGIVRRTVIPDVPPKVEYTLTEKGESLNKILDAMAEWGLRYECPKDSAS</sequence>
<dbReference type="CDD" id="cd00090">
    <property type="entry name" value="HTH_ARSR"/>
    <property type="match status" value="1"/>
</dbReference>
<keyword evidence="2" id="KW-0238">DNA-binding</keyword>
<dbReference type="PANTHER" id="PTHR33204">
    <property type="entry name" value="TRANSCRIPTIONAL REGULATOR, MARR FAMILY"/>
    <property type="match status" value="1"/>
</dbReference>
<dbReference type="AlphaFoldDB" id="A0A1Y3PL82"/>
<comment type="caution">
    <text evidence="5">The sequence shown here is derived from an EMBL/GenBank/DDBJ whole genome shotgun (WGS) entry which is preliminary data.</text>
</comment>
<gene>
    <name evidence="5" type="ORF">BAA01_13880</name>
</gene>
<dbReference type="Gene3D" id="1.10.10.10">
    <property type="entry name" value="Winged helix-like DNA-binding domain superfamily/Winged helix DNA-binding domain"/>
    <property type="match status" value="1"/>
</dbReference>
<dbReference type="PANTHER" id="PTHR33204:SF18">
    <property type="entry name" value="TRANSCRIPTIONAL REGULATORY PROTEIN"/>
    <property type="match status" value="1"/>
</dbReference>
<feature type="domain" description="HTH hxlR-type" evidence="4">
    <location>
        <begin position="27"/>
        <end position="124"/>
    </location>
</feature>
<evidence type="ECO:0000256" key="3">
    <source>
        <dbReference type="ARBA" id="ARBA00023163"/>
    </source>
</evidence>
<keyword evidence="3" id="KW-0804">Transcription</keyword>
<dbReference type="InterPro" id="IPR036390">
    <property type="entry name" value="WH_DNA-bd_sf"/>
</dbReference>
<dbReference type="GO" id="GO:0003677">
    <property type="term" value="F:DNA binding"/>
    <property type="evidence" value="ECO:0007669"/>
    <property type="project" value="UniProtKB-KW"/>
</dbReference>
<evidence type="ECO:0000259" key="4">
    <source>
        <dbReference type="PROSITE" id="PS51118"/>
    </source>
</evidence>
<proteinExistence type="predicted"/>
<evidence type="ECO:0000313" key="6">
    <source>
        <dbReference type="Proteomes" id="UP000196475"/>
    </source>
</evidence>
<dbReference type="PROSITE" id="PS51118">
    <property type="entry name" value="HTH_HXLR"/>
    <property type="match status" value="1"/>
</dbReference>
<organism evidence="5 6">
    <name type="scientific">Bacillus thermozeamaize</name>
    <dbReference type="NCBI Taxonomy" id="230954"/>
    <lineage>
        <taxon>Bacteria</taxon>
        <taxon>Bacillati</taxon>
        <taxon>Bacillota</taxon>
        <taxon>Bacilli</taxon>
        <taxon>Bacillales</taxon>
        <taxon>Bacillaceae</taxon>
        <taxon>Bacillus</taxon>
    </lineage>
</organism>
<evidence type="ECO:0000256" key="1">
    <source>
        <dbReference type="ARBA" id="ARBA00023015"/>
    </source>
</evidence>
<accession>A0A1Y3PL82</accession>
<reference evidence="6" key="1">
    <citation type="submission" date="2016-06" db="EMBL/GenBank/DDBJ databases">
        <authorList>
            <person name="Nascimento L."/>
            <person name="Pereira R.V."/>
            <person name="Martins L.F."/>
            <person name="Quaggio R.B."/>
            <person name="Silva A.M."/>
            <person name="Setubal J.C."/>
        </authorList>
    </citation>
    <scope>NUCLEOTIDE SEQUENCE [LARGE SCALE GENOMIC DNA]</scope>
</reference>
<dbReference type="InterPro" id="IPR011991">
    <property type="entry name" value="ArsR-like_HTH"/>
</dbReference>
<dbReference type="EMBL" id="LZRT01000066">
    <property type="protein sequence ID" value="OUM88093.1"/>
    <property type="molecule type" value="Genomic_DNA"/>
</dbReference>
<dbReference type="Pfam" id="PF01638">
    <property type="entry name" value="HxlR"/>
    <property type="match status" value="1"/>
</dbReference>
<evidence type="ECO:0000313" key="5">
    <source>
        <dbReference type="EMBL" id="OUM88093.1"/>
    </source>
</evidence>
<keyword evidence="1" id="KW-0805">Transcription regulation</keyword>
<dbReference type="InterPro" id="IPR036388">
    <property type="entry name" value="WH-like_DNA-bd_sf"/>
</dbReference>